<dbReference type="EMBL" id="CP045483">
    <property type="protein sequence ID" value="QGR19210.1"/>
    <property type="molecule type" value="Genomic_DNA"/>
</dbReference>
<organism evidence="1 2">
    <name type="scientific">Stygiolobus azoricus</name>
    <dbReference type="NCBI Taxonomy" id="41675"/>
    <lineage>
        <taxon>Archaea</taxon>
        <taxon>Thermoproteota</taxon>
        <taxon>Thermoprotei</taxon>
        <taxon>Sulfolobales</taxon>
        <taxon>Sulfolobaceae</taxon>
        <taxon>Stygiolobus</taxon>
    </lineage>
</organism>
<gene>
    <name evidence="1" type="ORF">D1868_03940</name>
</gene>
<dbReference type="PANTHER" id="PTHR40267:SF1">
    <property type="entry name" value="BLR3294 PROTEIN"/>
    <property type="match status" value="1"/>
</dbReference>
<keyword evidence="2" id="KW-1185">Reference proteome</keyword>
<dbReference type="Gene3D" id="3.40.50.12500">
    <property type="match status" value="1"/>
</dbReference>
<dbReference type="KEGG" id="sazo:D1868_03940"/>
<evidence type="ECO:0000313" key="2">
    <source>
        <dbReference type="Proteomes" id="UP000423396"/>
    </source>
</evidence>
<dbReference type="OrthoDB" id="38446at2157"/>
<dbReference type="Pfam" id="PF17645">
    <property type="entry name" value="Amdase"/>
    <property type="match status" value="1"/>
</dbReference>
<dbReference type="InterPro" id="IPR026286">
    <property type="entry name" value="MaiA/AMDase"/>
</dbReference>
<dbReference type="PANTHER" id="PTHR40267">
    <property type="entry name" value="BLR3294 PROTEIN"/>
    <property type="match status" value="1"/>
</dbReference>
<reference evidence="1 2" key="1">
    <citation type="submission" date="2019-10" db="EMBL/GenBank/DDBJ databases">
        <title>Genome Sequences from Six Type Strain Members of the Archaeal Family Sulfolobaceae: Acidianus ambivalens, Acidianus infernus, Metallosphaera prunae, Stygiolobus azoricus, Sulfolobus metallicus, and Sulfurisphaera ohwakuensis.</title>
        <authorList>
            <person name="Counts J.A."/>
            <person name="Kelly R.M."/>
        </authorList>
    </citation>
    <scope>NUCLEOTIDE SEQUENCE [LARGE SCALE GENOMIC DNA]</scope>
    <source>
        <strain evidence="1 2">FC6</strain>
    </source>
</reference>
<accession>A0A650CMX7</accession>
<keyword evidence="1" id="KW-0413">Isomerase</keyword>
<dbReference type="InterPro" id="IPR053714">
    <property type="entry name" value="Iso_Racemase_Enz_sf"/>
</dbReference>
<evidence type="ECO:0000313" key="1">
    <source>
        <dbReference type="EMBL" id="QGR19210.1"/>
    </source>
</evidence>
<dbReference type="GO" id="GO:0016853">
    <property type="term" value="F:isomerase activity"/>
    <property type="evidence" value="ECO:0007669"/>
    <property type="project" value="UniProtKB-KW"/>
</dbReference>
<dbReference type="Proteomes" id="UP000423396">
    <property type="component" value="Chromosome"/>
</dbReference>
<dbReference type="AlphaFoldDB" id="A0A650CMX7"/>
<name>A0A650CMX7_9CREN</name>
<proteinExistence type="predicted"/>
<sequence length="213" mass="24709">MPKTVSLIISEENPTLPRDVNYLYPGRFKIFNMKFYPGHGIRKDEMERMYKELSQIKHEVEKSDVIFYARSYGVFFKNQWERMRKFFSKPTIIATEAIITRLRELEAKKIYLITPYNQRRHDYEIKWLKDFGFEVIGSIALGRTGGKEIASTPHELTLQAVKVAQQSSADAIYVACTILSTLPILKEMEGRLPVITASGAMFEVAREKELIDF</sequence>
<protein>
    <submittedName>
        <fullName evidence="1">Maleate cis-trans isomerase</fullName>
    </submittedName>
</protein>
<dbReference type="GeneID" id="42798195"/>
<dbReference type="RefSeq" id="WP_156005757.1">
    <property type="nucleotide sequence ID" value="NZ_CP045483.1"/>
</dbReference>